<evidence type="ECO:0000256" key="1">
    <source>
        <dbReference type="ARBA" id="ARBA00004613"/>
    </source>
</evidence>
<dbReference type="SUPFAM" id="SSF50876">
    <property type="entry name" value="Avidin/streptavidin"/>
    <property type="match status" value="1"/>
</dbReference>
<evidence type="ECO:0000256" key="5">
    <source>
        <dbReference type="ARBA" id="ARBA00023267"/>
    </source>
</evidence>
<reference evidence="7" key="1">
    <citation type="journal article" date="2021" name="Genome Biol. Evol.">
        <title>A High-Quality Reference Genome for a Parasitic Bivalve with Doubly Uniparental Inheritance (Bivalvia: Unionida).</title>
        <authorList>
            <person name="Smith C.H."/>
        </authorList>
    </citation>
    <scope>NUCLEOTIDE SEQUENCE</scope>
    <source>
        <strain evidence="7">CHS0354</strain>
    </source>
</reference>
<proteinExistence type="inferred from homology"/>
<dbReference type="EMBL" id="JAEAOA010000534">
    <property type="protein sequence ID" value="KAK3587464.1"/>
    <property type="molecule type" value="Genomic_DNA"/>
</dbReference>
<dbReference type="Gene3D" id="2.40.128.30">
    <property type="entry name" value="Avidin-like"/>
    <property type="match status" value="1"/>
</dbReference>
<reference evidence="7" key="3">
    <citation type="submission" date="2023-05" db="EMBL/GenBank/DDBJ databases">
        <authorList>
            <person name="Smith C.H."/>
        </authorList>
    </citation>
    <scope>NUCLEOTIDE SEQUENCE</scope>
    <source>
        <strain evidence="7">CHS0354</strain>
        <tissue evidence="7">Mantle</tissue>
    </source>
</reference>
<dbReference type="InterPro" id="IPR005469">
    <property type="entry name" value="Avidin"/>
</dbReference>
<dbReference type="InterPro" id="IPR005468">
    <property type="entry name" value="Avidin/str"/>
</dbReference>
<keyword evidence="4 6" id="KW-0732">Signal</keyword>
<comment type="caution">
    <text evidence="7">The sequence shown here is derived from an EMBL/GenBank/DDBJ whole genome shotgun (WGS) entry which is preliminary data.</text>
</comment>
<dbReference type="Pfam" id="PF01382">
    <property type="entry name" value="Avidin"/>
    <property type="match status" value="1"/>
</dbReference>
<dbReference type="PRINTS" id="PR00709">
    <property type="entry name" value="AVIDIN"/>
</dbReference>
<keyword evidence="3" id="KW-0964">Secreted</keyword>
<sequence>MTRSIVLTFLCGIFTFYAAWGYPNQNETRSDDPCGIAGKWKNQLGSTMQITCRKGNLRGKYRSSVGEASDFYDLSGRYTMTGVNQEDCILGFSVAWNNDVRGNSNSTTSWTGLLYASEGIIHTHWILTRYRELESMWASNLVGHDDFRRI</sequence>
<evidence type="ECO:0000313" key="8">
    <source>
        <dbReference type="Proteomes" id="UP001195483"/>
    </source>
</evidence>
<dbReference type="PROSITE" id="PS51326">
    <property type="entry name" value="AVIDIN_2"/>
    <property type="match status" value="1"/>
</dbReference>
<reference evidence="7" key="2">
    <citation type="journal article" date="2021" name="Genome Biol. Evol.">
        <title>Developing a high-quality reference genome for a parasitic bivalve with doubly uniparental inheritance (Bivalvia: Unionida).</title>
        <authorList>
            <person name="Smith C.H."/>
        </authorList>
    </citation>
    <scope>NUCLEOTIDE SEQUENCE</scope>
    <source>
        <strain evidence="7">CHS0354</strain>
        <tissue evidence="7">Mantle</tissue>
    </source>
</reference>
<keyword evidence="5" id="KW-0092">Biotin</keyword>
<organism evidence="7 8">
    <name type="scientific">Potamilus streckersoni</name>
    <dbReference type="NCBI Taxonomy" id="2493646"/>
    <lineage>
        <taxon>Eukaryota</taxon>
        <taxon>Metazoa</taxon>
        <taxon>Spiralia</taxon>
        <taxon>Lophotrochozoa</taxon>
        <taxon>Mollusca</taxon>
        <taxon>Bivalvia</taxon>
        <taxon>Autobranchia</taxon>
        <taxon>Heteroconchia</taxon>
        <taxon>Palaeoheterodonta</taxon>
        <taxon>Unionida</taxon>
        <taxon>Unionoidea</taxon>
        <taxon>Unionidae</taxon>
        <taxon>Ambleminae</taxon>
        <taxon>Lampsilini</taxon>
        <taxon>Potamilus</taxon>
    </lineage>
</organism>
<dbReference type="Proteomes" id="UP001195483">
    <property type="component" value="Unassembled WGS sequence"/>
</dbReference>
<comment type="subcellular location">
    <subcellularLocation>
        <location evidence="1">Secreted</location>
    </subcellularLocation>
</comment>
<feature type="chain" id="PRO_5041926578" evidence="6">
    <location>
        <begin position="22"/>
        <end position="150"/>
    </location>
</feature>
<comment type="similarity">
    <text evidence="2">Belongs to the avidin/streptavidin family.</text>
</comment>
<dbReference type="InterPro" id="IPR036896">
    <property type="entry name" value="Avidin-like_sf"/>
</dbReference>
<evidence type="ECO:0000256" key="4">
    <source>
        <dbReference type="ARBA" id="ARBA00022729"/>
    </source>
</evidence>
<protein>
    <submittedName>
        <fullName evidence="7">Uncharacterized protein</fullName>
    </submittedName>
</protein>
<dbReference type="GO" id="GO:0009374">
    <property type="term" value="F:biotin binding"/>
    <property type="evidence" value="ECO:0007669"/>
    <property type="project" value="InterPro"/>
</dbReference>
<dbReference type="PANTHER" id="PTHR34399">
    <property type="entry name" value="AVIDIN-RELATED"/>
    <property type="match status" value="1"/>
</dbReference>
<evidence type="ECO:0000256" key="6">
    <source>
        <dbReference type="SAM" id="SignalP"/>
    </source>
</evidence>
<feature type="signal peptide" evidence="6">
    <location>
        <begin position="1"/>
        <end position="21"/>
    </location>
</feature>
<evidence type="ECO:0000256" key="2">
    <source>
        <dbReference type="ARBA" id="ARBA00006297"/>
    </source>
</evidence>
<gene>
    <name evidence="7" type="ORF">CHS0354_007956</name>
</gene>
<evidence type="ECO:0000313" key="7">
    <source>
        <dbReference type="EMBL" id="KAK3587464.1"/>
    </source>
</evidence>
<name>A0AAE0S986_9BIVA</name>
<accession>A0AAE0S986</accession>
<dbReference type="GO" id="GO:0005576">
    <property type="term" value="C:extracellular region"/>
    <property type="evidence" value="ECO:0007669"/>
    <property type="project" value="UniProtKB-SubCell"/>
</dbReference>
<dbReference type="AlphaFoldDB" id="A0AAE0S986"/>
<dbReference type="InterPro" id="IPR051764">
    <property type="entry name" value="Avidin/Streptavidin-rel"/>
</dbReference>
<keyword evidence="8" id="KW-1185">Reference proteome</keyword>
<evidence type="ECO:0000256" key="3">
    <source>
        <dbReference type="ARBA" id="ARBA00022525"/>
    </source>
</evidence>